<accession>A0A9N9FEM5</accession>
<proteinExistence type="predicted"/>
<evidence type="ECO:0000313" key="1">
    <source>
        <dbReference type="EMBL" id="CAG8527735.1"/>
    </source>
</evidence>
<gene>
    <name evidence="1" type="ORF">DERYTH_LOCUS4190</name>
</gene>
<dbReference type="EMBL" id="CAJVPY010001575">
    <property type="protein sequence ID" value="CAG8527735.1"/>
    <property type="molecule type" value="Genomic_DNA"/>
</dbReference>
<evidence type="ECO:0000313" key="2">
    <source>
        <dbReference type="Proteomes" id="UP000789405"/>
    </source>
</evidence>
<name>A0A9N9FEM5_9GLOM</name>
<organism evidence="1 2">
    <name type="scientific">Dentiscutata erythropus</name>
    <dbReference type="NCBI Taxonomy" id="1348616"/>
    <lineage>
        <taxon>Eukaryota</taxon>
        <taxon>Fungi</taxon>
        <taxon>Fungi incertae sedis</taxon>
        <taxon>Mucoromycota</taxon>
        <taxon>Glomeromycotina</taxon>
        <taxon>Glomeromycetes</taxon>
        <taxon>Diversisporales</taxon>
        <taxon>Gigasporaceae</taxon>
        <taxon>Dentiscutata</taxon>
    </lineage>
</organism>
<dbReference type="Proteomes" id="UP000789405">
    <property type="component" value="Unassembled WGS sequence"/>
</dbReference>
<dbReference type="AlphaFoldDB" id="A0A9N9FEM5"/>
<comment type="caution">
    <text evidence="1">The sequence shown here is derived from an EMBL/GenBank/DDBJ whole genome shotgun (WGS) entry which is preliminary data.</text>
</comment>
<protein>
    <submittedName>
        <fullName evidence="1">4872_t:CDS:1</fullName>
    </submittedName>
</protein>
<keyword evidence="2" id="KW-1185">Reference proteome</keyword>
<sequence>MIIVENGNGGEDVVDARDGCDKAEVDKDKKVELLSKAETLLDINSEVVSNLVLDEPNFF</sequence>
<reference evidence="1" key="1">
    <citation type="submission" date="2021-06" db="EMBL/GenBank/DDBJ databases">
        <authorList>
            <person name="Kallberg Y."/>
            <person name="Tangrot J."/>
            <person name="Rosling A."/>
        </authorList>
    </citation>
    <scope>NUCLEOTIDE SEQUENCE</scope>
    <source>
        <strain evidence="1">MA453B</strain>
    </source>
</reference>